<gene>
    <name evidence="9" type="ORF">SAMN02745150_00904</name>
</gene>
<feature type="transmembrane region" description="Helical" evidence="7">
    <location>
        <begin position="283"/>
        <end position="307"/>
    </location>
</feature>
<comment type="subcellular location">
    <subcellularLocation>
        <location evidence="1 7">Cell membrane</location>
        <topology evidence="1 7">Multi-pass membrane protein</topology>
    </subcellularLocation>
</comment>
<dbReference type="PANTHER" id="PTHR43386">
    <property type="entry name" value="OLIGOPEPTIDE TRANSPORT SYSTEM PERMEASE PROTEIN APPC"/>
    <property type="match status" value="1"/>
</dbReference>
<dbReference type="CDD" id="cd06261">
    <property type="entry name" value="TM_PBP2"/>
    <property type="match status" value="1"/>
</dbReference>
<dbReference type="AlphaFoldDB" id="A0A1I1E285"/>
<dbReference type="Pfam" id="PF00528">
    <property type="entry name" value="BPD_transp_1"/>
    <property type="match status" value="1"/>
</dbReference>
<keyword evidence="2 7" id="KW-0813">Transport</keyword>
<feature type="transmembrane region" description="Helical" evidence="7">
    <location>
        <begin position="58"/>
        <end position="78"/>
    </location>
</feature>
<dbReference type="InterPro" id="IPR035906">
    <property type="entry name" value="MetI-like_sf"/>
</dbReference>
<organism evidence="9 10">
    <name type="scientific">Brevinema andersonii</name>
    <dbReference type="NCBI Taxonomy" id="34097"/>
    <lineage>
        <taxon>Bacteria</taxon>
        <taxon>Pseudomonadati</taxon>
        <taxon>Spirochaetota</taxon>
        <taxon>Spirochaetia</taxon>
        <taxon>Brevinematales</taxon>
        <taxon>Brevinemataceae</taxon>
        <taxon>Brevinema</taxon>
    </lineage>
</organism>
<dbReference type="SUPFAM" id="SSF161098">
    <property type="entry name" value="MetI-like"/>
    <property type="match status" value="1"/>
</dbReference>
<evidence type="ECO:0000256" key="5">
    <source>
        <dbReference type="ARBA" id="ARBA00022989"/>
    </source>
</evidence>
<protein>
    <submittedName>
        <fullName evidence="9">Peptide/nickel transport system permease protein</fullName>
    </submittedName>
</protein>
<keyword evidence="5 7" id="KW-1133">Transmembrane helix</keyword>
<evidence type="ECO:0000256" key="4">
    <source>
        <dbReference type="ARBA" id="ARBA00022692"/>
    </source>
</evidence>
<dbReference type="PROSITE" id="PS50928">
    <property type="entry name" value="ABC_TM1"/>
    <property type="match status" value="1"/>
</dbReference>
<feature type="domain" description="ABC transmembrane type-1" evidence="8">
    <location>
        <begin position="161"/>
        <end position="350"/>
    </location>
</feature>
<dbReference type="Pfam" id="PF12911">
    <property type="entry name" value="OppC_N"/>
    <property type="match status" value="1"/>
</dbReference>
<keyword evidence="6 7" id="KW-0472">Membrane</keyword>
<sequence length="362" mass="39254">MKQKIIQQYSENILKSLFSRYKIPLLTTGFILLIVIIYDLVMGYGPSIQTNSGWARSVHFAAITCRLILILSFIFVLFIRMFGSQLQSIAIRLLKNKLAVAGFFILMALMLITVYADYIADYNTVVIKQDLSNTFASPSSKAILGTDEFGRDIFARIVHGTRISLVIGFIAVSLSIVIGGFLGALAGYFGGWIDNIIMRIMDIFLAIPSILLAIAIVSALGSNLVNLVIALSISSIPVYARIVRASVLSVRDQEFIEAAHTIGAGNLYIILKHVVPNVLSPIIVQGTLGIAAAILSIAGLSFIGLGVQPPTPEWGSMLAGGRNFIRKAPWVTTYPGIAIMLSILSLNLLGDGLRDALDPRLK</sequence>
<feature type="transmembrane region" description="Helical" evidence="7">
    <location>
        <begin position="21"/>
        <end position="38"/>
    </location>
</feature>
<accession>A0A1I1E285</accession>
<dbReference type="GO" id="GO:0055085">
    <property type="term" value="P:transmembrane transport"/>
    <property type="evidence" value="ECO:0007669"/>
    <property type="project" value="InterPro"/>
</dbReference>
<dbReference type="InterPro" id="IPR000515">
    <property type="entry name" value="MetI-like"/>
</dbReference>
<evidence type="ECO:0000256" key="3">
    <source>
        <dbReference type="ARBA" id="ARBA00022475"/>
    </source>
</evidence>
<dbReference type="EMBL" id="FOKY01000006">
    <property type="protein sequence ID" value="SFB81291.1"/>
    <property type="molecule type" value="Genomic_DNA"/>
</dbReference>
<feature type="transmembrane region" description="Helical" evidence="7">
    <location>
        <begin position="328"/>
        <end position="349"/>
    </location>
</feature>
<dbReference type="InterPro" id="IPR025966">
    <property type="entry name" value="OppC_N"/>
</dbReference>
<evidence type="ECO:0000313" key="10">
    <source>
        <dbReference type="Proteomes" id="UP000240042"/>
    </source>
</evidence>
<feature type="transmembrane region" description="Helical" evidence="7">
    <location>
        <begin position="163"/>
        <end position="189"/>
    </location>
</feature>
<evidence type="ECO:0000259" key="8">
    <source>
        <dbReference type="PROSITE" id="PS50928"/>
    </source>
</evidence>
<feature type="transmembrane region" description="Helical" evidence="7">
    <location>
        <begin position="196"/>
        <end position="218"/>
    </location>
</feature>
<feature type="transmembrane region" description="Helical" evidence="7">
    <location>
        <begin position="224"/>
        <end position="243"/>
    </location>
</feature>
<dbReference type="Proteomes" id="UP000240042">
    <property type="component" value="Unassembled WGS sequence"/>
</dbReference>
<keyword evidence="10" id="KW-1185">Reference proteome</keyword>
<evidence type="ECO:0000256" key="2">
    <source>
        <dbReference type="ARBA" id="ARBA00022448"/>
    </source>
</evidence>
<evidence type="ECO:0000256" key="7">
    <source>
        <dbReference type="RuleBase" id="RU363032"/>
    </source>
</evidence>
<evidence type="ECO:0000313" key="9">
    <source>
        <dbReference type="EMBL" id="SFB81291.1"/>
    </source>
</evidence>
<keyword evidence="4 7" id="KW-0812">Transmembrane</keyword>
<evidence type="ECO:0000256" key="1">
    <source>
        <dbReference type="ARBA" id="ARBA00004651"/>
    </source>
</evidence>
<proteinExistence type="inferred from homology"/>
<reference evidence="10" key="1">
    <citation type="submission" date="2016-10" db="EMBL/GenBank/DDBJ databases">
        <authorList>
            <person name="Varghese N."/>
            <person name="Submissions S."/>
        </authorList>
    </citation>
    <scope>NUCLEOTIDE SEQUENCE [LARGE SCALE GENOMIC DNA]</scope>
    <source>
        <strain evidence="10">ATCC 43811</strain>
    </source>
</reference>
<dbReference type="STRING" id="34097.SAMN02745150_00904"/>
<dbReference type="InterPro" id="IPR050366">
    <property type="entry name" value="BP-dependent_transpt_permease"/>
</dbReference>
<evidence type="ECO:0000256" key="6">
    <source>
        <dbReference type="ARBA" id="ARBA00023136"/>
    </source>
</evidence>
<comment type="similarity">
    <text evidence="7">Belongs to the binding-protein-dependent transport system permease family.</text>
</comment>
<dbReference type="PANTHER" id="PTHR43386:SF1">
    <property type="entry name" value="D,D-DIPEPTIDE TRANSPORT SYSTEM PERMEASE PROTEIN DDPC-RELATED"/>
    <property type="match status" value="1"/>
</dbReference>
<feature type="transmembrane region" description="Helical" evidence="7">
    <location>
        <begin position="98"/>
        <end position="116"/>
    </location>
</feature>
<keyword evidence="3" id="KW-1003">Cell membrane</keyword>
<name>A0A1I1E285_BREAD</name>
<dbReference type="Gene3D" id="1.10.3720.10">
    <property type="entry name" value="MetI-like"/>
    <property type="match status" value="1"/>
</dbReference>
<dbReference type="GO" id="GO:0005886">
    <property type="term" value="C:plasma membrane"/>
    <property type="evidence" value="ECO:0007669"/>
    <property type="project" value="UniProtKB-SubCell"/>
</dbReference>